<dbReference type="AlphaFoldDB" id="A0A7X1WZ47"/>
<dbReference type="Proteomes" id="UP000447574">
    <property type="component" value="Unassembled WGS sequence"/>
</dbReference>
<dbReference type="RefSeq" id="WP_153438970.1">
    <property type="nucleotide sequence ID" value="NZ_WIWF01000143.1"/>
</dbReference>
<reference evidence="1 2" key="1">
    <citation type="submission" date="2019-10" db="EMBL/GenBank/DDBJ databases">
        <title>Evaluation of single-gene subtyping targets for Pseudomonas.</title>
        <authorList>
            <person name="Reichler S.J."/>
            <person name="Orsi R.H."/>
            <person name="Wiedmann M."/>
            <person name="Martin N.H."/>
            <person name="Murphy S.I."/>
        </authorList>
    </citation>
    <scope>NUCLEOTIDE SEQUENCE [LARGE SCALE GENOMIC DNA]</scope>
    <source>
        <strain evidence="1 2">FSL R10-2932</strain>
    </source>
</reference>
<accession>A0A7X1WZ47</accession>
<name>A0A7X1WZ47_9PSED</name>
<protein>
    <submittedName>
        <fullName evidence="1">Uncharacterized protein</fullName>
    </submittedName>
</protein>
<evidence type="ECO:0000313" key="2">
    <source>
        <dbReference type="Proteomes" id="UP000447574"/>
    </source>
</evidence>
<sequence length="54" mass="5901">MTFDAPLASYKSLLEANPGKARRIDVDCYAVIQDGILCGVYCDLDGQVDRASVY</sequence>
<gene>
    <name evidence="1" type="ORF">GHO37_23790</name>
</gene>
<proteinExistence type="predicted"/>
<organism evidence="1 2">
    <name type="scientific">Pseudomonas helleri</name>
    <dbReference type="NCBI Taxonomy" id="1608996"/>
    <lineage>
        <taxon>Bacteria</taxon>
        <taxon>Pseudomonadati</taxon>
        <taxon>Pseudomonadota</taxon>
        <taxon>Gammaproteobacteria</taxon>
        <taxon>Pseudomonadales</taxon>
        <taxon>Pseudomonadaceae</taxon>
        <taxon>Pseudomonas</taxon>
    </lineage>
</organism>
<comment type="caution">
    <text evidence="1">The sequence shown here is derived from an EMBL/GenBank/DDBJ whole genome shotgun (WGS) entry which is preliminary data.</text>
</comment>
<evidence type="ECO:0000313" key="1">
    <source>
        <dbReference type="EMBL" id="MQT77284.1"/>
    </source>
</evidence>
<dbReference type="EMBL" id="WIWF01000143">
    <property type="protein sequence ID" value="MQT77284.1"/>
    <property type="molecule type" value="Genomic_DNA"/>
</dbReference>